<feature type="transmembrane region" description="Helical" evidence="8">
    <location>
        <begin position="192"/>
        <end position="212"/>
    </location>
</feature>
<organism evidence="10 11">
    <name type="scientific">Penicillium antarcticum</name>
    <dbReference type="NCBI Taxonomy" id="416450"/>
    <lineage>
        <taxon>Eukaryota</taxon>
        <taxon>Fungi</taxon>
        <taxon>Dikarya</taxon>
        <taxon>Ascomycota</taxon>
        <taxon>Pezizomycotina</taxon>
        <taxon>Eurotiomycetes</taxon>
        <taxon>Eurotiomycetidae</taxon>
        <taxon>Eurotiales</taxon>
        <taxon>Aspergillaceae</taxon>
        <taxon>Penicillium</taxon>
    </lineage>
</organism>
<gene>
    <name evidence="10" type="ORF">PENANT_c063G09343</name>
</gene>
<dbReference type="STRING" id="416450.A0A1V6PQW2"/>
<dbReference type="Pfam" id="PF00324">
    <property type="entry name" value="AA_permease"/>
    <property type="match status" value="1"/>
</dbReference>
<evidence type="ECO:0000256" key="7">
    <source>
        <dbReference type="SAM" id="MobiDB-lite"/>
    </source>
</evidence>
<evidence type="ECO:0000256" key="2">
    <source>
        <dbReference type="ARBA" id="ARBA00022448"/>
    </source>
</evidence>
<feature type="transmembrane region" description="Helical" evidence="8">
    <location>
        <begin position="73"/>
        <end position="93"/>
    </location>
</feature>
<evidence type="ECO:0000256" key="3">
    <source>
        <dbReference type="ARBA" id="ARBA00022692"/>
    </source>
</evidence>
<comment type="subcellular location">
    <subcellularLocation>
        <location evidence="1">Membrane</location>
        <topology evidence="1">Multi-pass membrane protein</topology>
    </subcellularLocation>
</comment>
<evidence type="ECO:0000256" key="8">
    <source>
        <dbReference type="SAM" id="Phobius"/>
    </source>
</evidence>
<dbReference type="InterPro" id="IPR004840">
    <property type="entry name" value="Amino_acid_permease_CS"/>
</dbReference>
<feature type="transmembrane region" description="Helical" evidence="8">
    <location>
        <begin position="376"/>
        <end position="393"/>
    </location>
</feature>
<dbReference type="EMBL" id="MDYN01000063">
    <property type="protein sequence ID" value="OQD79082.1"/>
    <property type="molecule type" value="Genomic_DNA"/>
</dbReference>
<feature type="transmembrane region" description="Helical" evidence="8">
    <location>
        <begin position="405"/>
        <end position="426"/>
    </location>
</feature>
<dbReference type="PANTHER" id="PTHR43341">
    <property type="entry name" value="AMINO ACID PERMEASE"/>
    <property type="match status" value="1"/>
</dbReference>
<dbReference type="PROSITE" id="PS00218">
    <property type="entry name" value="AMINO_ACID_PERMEASE_1"/>
    <property type="match status" value="1"/>
</dbReference>
<evidence type="ECO:0000313" key="10">
    <source>
        <dbReference type="EMBL" id="OQD79082.1"/>
    </source>
</evidence>
<evidence type="ECO:0000313" key="11">
    <source>
        <dbReference type="Proteomes" id="UP000191672"/>
    </source>
</evidence>
<keyword evidence="3 8" id="KW-0812">Transmembrane</keyword>
<sequence length="549" mass="59682">MSDPSLQKPGSETKGLPSKSPEDTIIGEVYEVVDHGADSGLKRQLGSRHISMIGLASSIGMGLWLGSGTSLKNAGPAGIFLGYLLSGTIIWSVSHSIGEMAIMYPLPSAFVQWTNTFVDESAGFALGWAYWFSYWITIANEVQGAITVLGFWTSAVPTAALITIFWLVIVLMNVGAVKWFAEIEVVAAAIKFGFIFVVIISGIVLSAGGGPLGGYPARPHGTVGFQFWNEMAFINGFKGFISVMPTCIFALSGSENAGLVAAETSNPRRSVPKAVKSMWVRLSLFYILGSLIVTINVSPKDENLFGGSGTNASPFVIMYRNAGVTPLAHIMNAVILVSVLSTGGISGYAGSRVLVGLSQLRMGPEVLQRTDSWGRPWWGLAPTLIIGGGLAYLNVSNSGATVFGWFSNLTSLFTLFGWGMICLSHIRMRAAWKAQGRTVEELPWKSWAFPWAAYWGLFWCVALIIIEFYLAVSPLGDSPSAKNFFANYLSVVAIVVLYIGAKIYYRGRRWKALEDINLDSSRRFYAPRDEEGSAKKSFARKWFKLPTKN</sequence>
<reference evidence="11" key="1">
    <citation type="journal article" date="2017" name="Nat. Microbiol.">
        <title>Global analysis of biosynthetic gene clusters reveals vast potential of secondary metabolite production in Penicillium species.</title>
        <authorList>
            <person name="Nielsen J.C."/>
            <person name="Grijseels S."/>
            <person name="Prigent S."/>
            <person name="Ji B."/>
            <person name="Dainat J."/>
            <person name="Nielsen K.F."/>
            <person name="Frisvad J.C."/>
            <person name="Workman M."/>
            <person name="Nielsen J."/>
        </authorList>
    </citation>
    <scope>NUCLEOTIDE SEQUENCE [LARGE SCALE GENOMIC DNA]</scope>
    <source>
        <strain evidence="11">IBT 31811</strain>
    </source>
</reference>
<feature type="domain" description="Amino acid permease/ SLC12A" evidence="9">
    <location>
        <begin position="49"/>
        <end position="509"/>
    </location>
</feature>
<keyword evidence="6 8" id="KW-0472">Membrane</keyword>
<protein>
    <recommendedName>
        <fullName evidence="9">Amino acid permease/ SLC12A domain-containing protein</fullName>
    </recommendedName>
</protein>
<dbReference type="FunFam" id="1.20.1740.10:FF:000070">
    <property type="entry name" value="Amino acid transporter (Eurofung)"/>
    <property type="match status" value="1"/>
</dbReference>
<dbReference type="InterPro" id="IPR050524">
    <property type="entry name" value="APC_YAT"/>
</dbReference>
<feature type="transmembrane region" description="Helical" evidence="8">
    <location>
        <begin position="50"/>
        <end position="67"/>
    </location>
</feature>
<name>A0A1V6PQW2_9EURO</name>
<feature type="transmembrane region" description="Helical" evidence="8">
    <location>
        <begin position="278"/>
        <end position="297"/>
    </location>
</feature>
<evidence type="ECO:0000259" key="9">
    <source>
        <dbReference type="Pfam" id="PF00324"/>
    </source>
</evidence>
<dbReference type="Gene3D" id="1.20.1740.10">
    <property type="entry name" value="Amino acid/polyamine transporter I"/>
    <property type="match status" value="1"/>
</dbReference>
<feature type="transmembrane region" description="Helical" evidence="8">
    <location>
        <begin position="158"/>
        <end position="180"/>
    </location>
</feature>
<feature type="region of interest" description="Disordered" evidence="7">
    <location>
        <begin position="1"/>
        <end position="22"/>
    </location>
</feature>
<keyword evidence="5 8" id="KW-1133">Transmembrane helix</keyword>
<dbReference type="Proteomes" id="UP000191672">
    <property type="component" value="Unassembled WGS sequence"/>
</dbReference>
<evidence type="ECO:0000256" key="1">
    <source>
        <dbReference type="ARBA" id="ARBA00004141"/>
    </source>
</evidence>
<evidence type="ECO:0000256" key="4">
    <source>
        <dbReference type="ARBA" id="ARBA00022970"/>
    </source>
</evidence>
<keyword evidence="11" id="KW-1185">Reference proteome</keyword>
<dbReference type="GO" id="GO:0015171">
    <property type="term" value="F:amino acid transmembrane transporter activity"/>
    <property type="evidence" value="ECO:0007669"/>
    <property type="project" value="TreeGrafter"/>
</dbReference>
<feature type="compositionally biased region" description="Polar residues" evidence="7">
    <location>
        <begin position="1"/>
        <end position="10"/>
    </location>
</feature>
<proteinExistence type="predicted"/>
<dbReference type="InterPro" id="IPR004841">
    <property type="entry name" value="AA-permease/SLC12A_dom"/>
</dbReference>
<accession>A0A1V6PQW2</accession>
<feature type="transmembrane region" description="Helical" evidence="8">
    <location>
        <begin position="447"/>
        <end position="472"/>
    </location>
</feature>
<dbReference type="PANTHER" id="PTHR43341:SF37">
    <property type="entry name" value="AMINO ACID TRANSPORTER (EUROFUNG)"/>
    <property type="match status" value="1"/>
</dbReference>
<evidence type="ECO:0000256" key="5">
    <source>
        <dbReference type="ARBA" id="ARBA00022989"/>
    </source>
</evidence>
<evidence type="ECO:0000256" key="6">
    <source>
        <dbReference type="ARBA" id="ARBA00023136"/>
    </source>
</evidence>
<keyword evidence="2" id="KW-0813">Transport</keyword>
<feature type="transmembrane region" description="Helical" evidence="8">
    <location>
        <begin position="484"/>
        <end position="505"/>
    </location>
</feature>
<comment type="caution">
    <text evidence="10">The sequence shown here is derived from an EMBL/GenBank/DDBJ whole genome shotgun (WGS) entry which is preliminary data.</text>
</comment>
<feature type="transmembrane region" description="Helical" evidence="8">
    <location>
        <begin position="330"/>
        <end position="355"/>
    </location>
</feature>
<dbReference type="GO" id="GO:0016020">
    <property type="term" value="C:membrane"/>
    <property type="evidence" value="ECO:0007669"/>
    <property type="project" value="UniProtKB-SubCell"/>
</dbReference>
<dbReference type="PIRSF" id="PIRSF006060">
    <property type="entry name" value="AA_transporter"/>
    <property type="match status" value="1"/>
</dbReference>
<keyword evidence="4" id="KW-0029">Amino-acid transport</keyword>
<dbReference type="AlphaFoldDB" id="A0A1V6PQW2"/>